<evidence type="ECO:0000256" key="1">
    <source>
        <dbReference type="SAM" id="Phobius"/>
    </source>
</evidence>
<organism evidence="2">
    <name type="scientific">Arundo donax</name>
    <name type="common">Giant reed</name>
    <name type="synonym">Donax arundinaceus</name>
    <dbReference type="NCBI Taxonomy" id="35708"/>
    <lineage>
        <taxon>Eukaryota</taxon>
        <taxon>Viridiplantae</taxon>
        <taxon>Streptophyta</taxon>
        <taxon>Embryophyta</taxon>
        <taxon>Tracheophyta</taxon>
        <taxon>Spermatophyta</taxon>
        <taxon>Magnoliopsida</taxon>
        <taxon>Liliopsida</taxon>
        <taxon>Poales</taxon>
        <taxon>Poaceae</taxon>
        <taxon>PACMAD clade</taxon>
        <taxon>Arundinoideae</taxon>
        <taxon>Arundineae</taxon>
        <taxon>Arundo</taxon>
    </lineage>
</organism>
<keyword evidence="1" id="KW-1133">Transmembrane helix</keyword>
<sequence>MRRFLSLLFRPFGIFNYFLLFHMFNMFTYTGPPPYC</sequence>
<name>A0A0A9DR65_ARUDO</name>
<proteinExistence type="predicted"/>
<keyword evidence="1" id="KW-0812">Transmembrane</keyword>
<evidence type="ECO:0000313" key="2">
    <source>
        <dbReference type="EMBL" id="JAD89173.1"/>
    </source>
</evidence>
<keyword evidence="1" id="KW-0472">Membrane</keyword>
<dbReference type="EMBL" id="GBRH01208722">
    <property type="protein sequence ID" value="JAD89173.1"/>
    <property type="molecule type" value="Transcribed_RNA"/>
</dbReference>
<accession>A0A0A9DR65</accession>
<protein>
    <submittedName>
        <fullName evidence="2">Uncharacterized protein</fullName>
    </submittedName>
</protein>
<feature type="transmembrane region" description="Helical" evidence="1">
    <location>
        <begin position="7"/>
        <end position="24"/>
    </location>
</feature>
<reference evidence="2" key="2">
    <citation type="journal article" date="2015" name="Data Brief">
        <title>Shoot transcriptome of the giant reed, Arundo donax.</title>
        <authorList>
            <person name="Barrero R.A."/>
            <person name="Guerrero F.D."/>
            <person name="Moolhuijzen P."/>
            <person name="Goolsby J.A."/>
            <person name="Tidwell J."/>
            <person name="Bellgard S.E."/>
            <person name="Bellgard M.I."/>
        </authorList>
    </citation>
    <scope>NUCLEOTIDE SEQUENCE</scope>
    <source>
        <tissue evidence="2">Shoot tissue taken approximately 20 cm above the soil surface</tissue>
    </source>
</reference>
<reference evidence="2" key="1">
    <citation type="submission" date="2014-09" db="EMBL/GenBank/DDBJ databases">
        <authorList>
            <person name="Magalhaes I.L.F."/>
            <person name="Oliveira U."/>
            <person name="Santos F.R."/>
            <person name="Vidigal T.H.D.A."/>
            <person name="Brescovit A.D."/>
            <person name="Santos A.J."/>
        </authorList>
    </citation>
    <scope>NUCLEOTIDE SEQUENCE</scope>
    <source>
        <tissue evidence="2">Shoot tissue taken approximately 20 cm above the soil surface</tissue>
    </source>
</reference>
<dbReference type="AlphaFoldDB" id="A0A0A9DR65"/>